<accession>A0A1D2MXA0</accession>
<dbReference type="AlphaFoldDB" id="A0A1D2MXA0"/>
<comment type="similarity">
    <text evidence="2">Belongs to the lin-54 family.</text>
</comment>
<dbReference type="PANTHER" id="PTHR12446:SF34">
    <property type="entry name" value="PROTEIN LIN-54 HOMOLOG"/>
    <property type="match status" value="1"/>
</dbReference>
<dbReference type="SMART" id="SM01114">
    <property type="entry name" value="CXC"/>
    <property type="match status" value="2"/>
</dbReference>
<dbReference type="PROSITE" id="PS51634">
    <property type="entry name" value="CRC"/>
    <property type="match status" value="1"/>
</dbReference>
<keyword evidence="7" id="KW-1185">Reference proteome</keyword>
<feature type="domain" description="CRC" evidence="5">
    <location>
        <begin position="515"/>
        <end position="630"/>
    </location>
</feature>
<dbReference type="InterPro" id="IPR028307">
    <property type="entry name" value="Lin-54_fam"/>
</dbReference>
<dbReference type="PANTHER" id="PTHR12446">
    <property type="entry name" value="TESMIN/TSO1-RELATED"/>
    <property type="match status" value="1"/>
</dbReference>
<organism evidence="6 7">
    <name type="scientific">Orchesella cincta</name>
    <name type="common">Springtail</name>
    <name type="synonym">Podura cincta</name>
    <dbReference type="NCBI Taxonomy" id="48709"/>
    <lineage>
        <taxon>Eukaryota</taxon>
        <taxon>Metazoa</taxon>
        <taxon>Ecdysozoa</taxon>
        <taxon>Arthropoda</taxon>
        <taxon>Hexapoda</taxon>
        <taxon>Collembola</taxon>
        <taxon>Entomobryomorpha</taxon>
        <taxon>Entomobryoidea</taxon>
        <taxon>Orchesellidae</taxon>
        <taxon>Orchesellinae</taxon>
        <taxon>Orchesella</taxon>
    </lineage>
</organism>
<evidence type="ECO:0000313" key="6">
    <source>
        <dbReference type="EMBL" id="ODM97677.1"/>
    </source>
</evidence>
<gene>
    <name evidence="6" type="ORF">Ocin01_08999</name>
</gene>
<evidence type="ECO:0000313" key="7">
    <source>
        <dbReference type="Proteomes" id="UP000094527"/>
    </source>
</evidence>
<comment type="subcellular location">
    <subcellularLocation>
        <location evidence="1">Nucleus</location>
    </subcellularLocation>
</comment>
<keyword evidence="4" id="KW-0175">Coiled coil</keyword>
<evidence type="ECO:0000259" key="5">
    <source>
        <dbReference type="PROSITE" id="PS51634"/>
    </source>
</evidence>
<dbReference type="STRING" id="48709.A0A1D2MXA0"/>
<evidence type="ECO:0000256" key="2">
    <source>
        <dbReference type="ARBA" id="ARBA00007267"/>
    </source>
</evidence>
<feature type="coiled-coil region" evidence="4">
    <location>
        <begin position="654"/>
        <end position="688"/>
    </location>
</feature>
<sequence>MKDKVASLNGLISIQVDKISRRSQFSLITILRDSDKVRHYGGPRNSRAAYDNSIERRVNTADGNTILLSSEQLQQMQDGMVAAAAAEEEGQEYVEEIMGDEGEVHGQEEMVVDHGDPNGEVATQQIHIDADGNIVTSSQIHDLVTFHSVDAQGNLVQGTGEGVEMTEQVEIPMDQSGMESMMETENIVEEVIASTNPEEEEYLTPDNVNVNNDINQQFLNVQEAIFNPETGTLQPINAVTTSAPVSVAPVATPKPILKKVIKPSVPQQQVVTKYVLQQTGGDLGQGQTIIMDPSQLQGIIQGGGSITLGAGGKNILLAPAAAGASKQKPLAPKSPAKILPAPIPSGDQQQGGGPKLMIKQGNVLTQLNHPQEKYIAVSTGNGNQVQYLRVVQGNKHIVPSNKVPIAPATIKPKPVAPKPAPGQAILLPAGSTAADVASLHGTPGLGNIVVLPNYVVKSESSGPIPIRPAEPISSNSSSSLTDANALLSGLTSSLPSGGNNLDSIRSLLEPNGMRPRKPCNCTKSQCLKLYCDCFANGEFCHLCNCTNCFNNLQHEEDRQKAIKLVLERNPGAFRPKIGKSSQTGEAHERRHNKGCNCRRSGCLKNYCECYEAKIFCSGICKCTGCKNCIENIPTGLPNGVGVEQHFAGAGTAHRQTLKDLAEAAEVRVQQQNQVKNKMRAQMQEVSAQNNLGIMVPPIVFRYPHSTISYEVVTATVELLLAKAEACEKQRMSEGEIEREVLEEFGDCLASVMELGSTFSYKTGCLSPNAVNKHIHKIGTTRPGHTNAWVKDSPLNITERRDCEVRVVGSAYAVILQ</sequence>
<evidence type="ECO:0000256" key="3">
    <source>
        <dbReference type="ARBA" id="ARBA00023242"/>
    </source>
</evidence>
<dbReference type="Pfam" id="PF03638">
    <property type="entry name" value="TCR"/>
    <property type="match status" value="2"/>
</dbReference>
<dbReference type="EMBL" id="LJIJ01000420">
    <property type="protein sequence ID" value="ODM97677.1"/>
    <property type="molecule type" value="Genomic_DNA"/>
</dbReference>
<reference evidence="6 7" key="1">
    <citation type="journal article" date="2016" name="Genome Biol. Evol.">
        <title>Gene Family Evolution Reflects Adaptation to Soil Environmental Stressors in the Genome of the Collembolan Orchesella cincta.</title>
        <authorList>
            <person name="Faddeeva-Vakhrusheva A."/>
            <person name="Derks M.F."/>
            <person name="Anvar S.Y."/>
            <person name="Agamennone V."/>
            <person name="Suring W."/>
            <person name="Smit S."/>
            <person name="van Straalen N.M."/>
            <person name="Roelofs D."/>
        </authorList>
    </citation>
    <scope>NUCLEOTIDE SEQUENCE [LARGE SCALE GENOMIC DNA]</scope>
    <source>
        <tissue evidence="6">Mixed pool</tissue>
    </source>
</reference>
<dbReference type="OMA" id="GCKNCIE"/>
<dbReference type="GO" id="GO:0006355">
    <property type="term" value="P:regulation of DNA-templated transcription"/>
    <property type="evidence" value="ECO:0007669"/>
    <property type="project" value="TreeGrafter"/>
</dbReference>
<comment type="caution">
    <text evidence="6">The sequence shown here is derived from an EMBL/GenBank/DDBJ whole genome shotgun (WGS) entry which is preliminary data.</text>
</comment>
<dbReference type="OrthoDB" id="6283463at2759"/>
<name>A0A1D2MXA0_ORCCI</name>
<dbReference type="GO" id="GO:0005634">
    <property type="term" value="C:nucleus"/>
    <property type="evidence" value="ECO:0007669"/>
    <property type="project" value="UniProtKB-SubCell"/>
</dbReference>
<evidence type="ECO:0000256" key="1">
    <source>
        <dbReference type="ARBA" id="ARBA00004123"/>
    </source>
</evidence>
<dbReference type="InterPro" id="IPR033467">
    <property type="entry name" value="Tesmin/TSO1-like_CXC"/>
</dbReference>
<proteinExistence type="inferred from homology"/>
<evidence type="ECO:0000256" key="4">
    <source>
        <dbReference type="SAM" id="Coils"/>
    </source>
</evidence>
<protein>
    <submittedName>
        <fullName evidence="6">Protein lin-54</fullName>
    </submittedName>
</protein>
<keyword evidence="3" id="KW-0539">Nucleus</keyword>
<dbReference type="InterPro" id="IPR005172">
    <property type="entry name" value="CRC"/>
</dbReference>
<dbReference type="Proteomes" id="UP000094527">
    <property type="component" value="Unassembled WGS sequence"/>
</dbReference>